<feature type="transmembrane region" description="Helical" evidence="7">
    <location>
        <begin position="395"/>
        <end position="416"/>
    </location>
</feature>
<feature type="region of interest" description="Disordered" evidence="6">
    <location>
        <begin position="423"/>
        <end position="498"/>
    </location>
</feature>
<comment type="caution">
    <text evidence="9">The sequence shown here is derived from an EMBL/GenBank/DDBJ whole genome shotgun (WGS) entry which is preliminary data.</text>
</comment>
<accession>A0A840PA69</accession>
<evidence type="ECO:0000256" key="2">
    <source>
        <dbReference type="ARBA" id="ARBA00022475"/>
    </source>
</evidence>
<dbReference type="InterPro" id="IPR004869">
    <property type="entry name" value="MMPL_dom"/>
</dbReference>
<evidence type="ECO:0000256" key="7">
    <source>
        <dbReference type="SAM" id="Phobius"/>
    </source>
</evidence>
<evidence type="ECO:0000256" key="3">
    <source>
        <dbReference type="ARBA" id="ARBA00022692"/>
    </source>
</evidence>
<keyword evidence="10" id="KW-1185">Reference proteome</keyword>
<reference evidence="9 10" key="1">
    <citation type="submission" date="2020-08" db="EMBL/GenBank/DDBJ databases">
        <title>Genomic Encyclopedia of Type Strains, Phase IV (KMG-IV): sequencing the most valuable type-strain genomes for metagenomic binning, comparative biology and taxonomic classification.</title>
        <authorList>
            <person name="Goeker M."/>
        </authorList>
    </citation>
    <scope>NUCLEOTIDE SEQUENCE [LARGE SCALE GENOMIC DNA]</scope>
    <source>
        <strain evidence="9 10">DSM 45615</strain>
    </source>
</reference>
<keyword evidence="5 7" id="KW-0472">Membrane</keyword>
<evidence type="ECO:0000259" key="8">
    <source>
        <dbReference type="Pfam" id="PF03176"/>
    </source>
</evidence>
<feature type="transmembrane region" description="Helical" evidence="7">
    <location>
        <begin position="43"/>
        <end position="68"/>
    </location>
</feature>
<evidence type="ECO:0000256" key="6">
    <source>
        <dbReference type="SAM" id="MobiDB-lite"/>
    </source>
</evidence>
<feature type="transmembrane region" description="Helical" evidence="7">
    <location>
        <begin position="16"/>
        <end position="37"/>
    </location>
</feature>
<comment type="subcellular location">
    <subcellularLocation>
        <location evidence="1">Cell membrane</location>
        <topology evidence="1">Multi-pass membrane protein</topology>
    </subcellularLocation>
</comment>
<gene>
    <name evidence="9" type="ORF">HNP84_003823</name>
</gene>
<dbReference type="GO" id="GO:0005886">
    <property type="term" value="C:plasma membrane"/>
    <property type="evidence" value="ECO:0007669"/>
    <property type="project" value="UniProtKB-SubCell"/>
</dbReference>
<feature type="transmembrane region" description="Helical" evidence="7">
    <location>
        <begin position="369"/>
        <end position="389"/>
    </location>
</feature>
<evidence type="ECO:0000313" key="10">
    <source>
        <dbReference type="Proteomes" id="UP000578449"/>
    </source>
</evidence>
<feature type="transmembrane region" description="Helical" evidence="7">
    <location>
        <begin position="265"/>
        <end position="283"/>
    </location>
</feature>
<feature type="transmembrane region" description="Helical" evidence="7">
    <location>
        <begin position="290"/>
        <end position="308"/>
    </location>
</feature>
<dbReference type="Proteomes" id="UP000578449">
    <property type="component" value="Unassembled WGS sequence"/>
</dbReference>
<name>A0A840PA69_9ACTN</name>
<organism evidence="9 10">
    <name type="scientific">Thermocatellispora tengchongensis</name>
    <dbReference type="NCBI Taxonomy" id="1073253"/>
    <lineage>
        <taxon>Bacteria</taxon>
        <taxon>Bacillati</taxon>
        <taxon>Actinomycetota</taxon>
        <taxon>Actinomycetes</taxon>
        <taxon>Streptosporangiales</taxon>
        <taxon>Streptosporangiaceae</taxon>
        <taxon>Thermocatellispora</taxon>
    </lineage>
</organism>
<evidence type="ECO:0000313" key="9">
    <source>
        <dbReference type="EMBL" id="MBB5134097.1"/>
    </source>
</evidence>
<evidence type="ECO:0000256" key="5">
    <source>
        <dbReference type="ARBA" id="ARBA00023136"/>
    </source>
</evidence>
<feature type="compositionally biased region" description="Pro residues" evidence="6">
    <location>
        <begin position="461"/>
        <end position="470"/>
    </location>
</feature>
<dbReference type="Gene3D" id="1.20.1640.10">
    <property type="entry name" value="Multidrug efflux transporter AcrB transmembrane domain"/>
    <property type="match status" value="1"/>
</dbReference>
<dbReference type="PANTHER" id="PTHR33406:SF13">
    <property type="entry name" value="MEMBRANE PROTEIN YDFJ"/>
    <property type="match status" value="1"/>
</dbReference>
<proteinExistence type="predicted"/>
<dbReference type="AlphaFoldDB" id="A0A840PA69"/>
<protein>
    <recommendedName>
        <fullName evidence="8">Membrane transport protein MMPL domain-containing protein</fullName>
    </recommendedName>
</protein>
<feature type="transmembrane region" description="Helical" evidence="7">
    <location>
        <begin position="240"/>
        <end position="259"/>
    </location>
</feature>
<feature type="compositionally biased region" description="Basic and acidic residues" evidence="6">
    <location>
        <begin position="471"/>
        <end position="485"/>
    </location>
</feature>
<dbReference type="EMBL" id="JACHGN010000007">
    <property type="protein sequence ID" value="MBB5134097.1"/>
    <property type="molecule type" value="Genomic_DNA"/>
</dbReference>
<evidence type="ECO:0000256" key="4">
    <source>
        <dbReference type="ARBA" id="ARBA00022989"/>
    </source>
</evidence>
<dbReference type="Pfam" id="PF03176">
    <property type="entry name" value="MMPL"/>
    <property type="match status" value="1"/>
</dbReference>
<dbReference type="SUPFAM" id="SSF82866">
    <property type="entry name" value="Multidrug efflux transporter AcrB transmembrane domain"/>
    <property type="match status" value="2"/>
</dbReference>
<dbReference type="InterPro" id="IPR050545">
    <property type="entry name" value="Mycobact_MmpL"/>
</dbReference>
<evidence type="ECO:0000256" key="1">
    <source>
        <dbReference type="ARBA" id="ARBA00004651"/>
    </source>
</evidence>
<dbReference type="PANTHER" id="PTHR33406">
    <property type="entry name" value="MEMBRANE PROTEIN MJ1562-RELATED"/>
    <property type="match status" value="1"/>
</dbReference>
<feature type="transmembrane region" description="Helical" evidence="7">
    <location>
        <begin position="328"/>
        <end position="349"/>
    </location>
</feature>
<feature type="transmembrane region" description="Helical" evidence="7">
    <location>
        <begin position="176"/>
        <end position="207"/>
    </location>
</feature>
<keyword evidence="2" id="KW-1003">Cell membrane</keyword>
<keyword evidence="3 7" id="KW-0812">Transmembrane</keyword>
<sequence>MLESLGRLATRHPRAFLLPWPVLIATAALCLFLSGAAPPPSAIAVPALLTTALAAAVPPLPGLTALPLARRASLPLAVPLARLVPVVAASAADLLIRAAFPPLGLEPPPPLPVYAVTAGSAALLTHRAAERLRLGDSPATAVRAAVEQTGHVMAATAAASAAACTALLLIPPAASATALAAGLAGALAVQALTVLGLVPPLLVLTLGRVRPSGVRRRSTRTPAPRWTAYGRLLGRRPGPAAVLALTALGALVAGGMALGPEPVPGIVAPIAGVCATLVLALATRTLLAPALLTAAALAVATTAAAATDPAGALWTPPGGRPPGTGADLTVAVFALATTLTAGMLVLARIRQTARTGRDPRRATALGVRYAGPAALALSLLAGTLTAAGHGVLTGAVTAAGGCLVALVLVPAVTTLLGRHAWWPESTPPFRPRVDQPTHPGHLIGQLRPPHGIEPEKISRVPGPPQHIGPPPRREHHDHPDLRVDLPDPTDSGTEVTVA</sequence>
<keyword evidence="4 7" id="KW-1133">Transmembrane helix</keyword>
<feature type="domain" description="Membrane transport protein MMPL" evidence="8">
    <location>
        <begin position="115"/>
        <end position="239"/>
    </location>
</feature>
<feature type="transmembrane region" description="Helical" evidence="7">
    <location>
        <begin position="150"/>
        <end position="170"/>
    </location>
</feature>